<dbReference type="Gene3D" id="3.20.20.140">
    <property type="entry name" value="Metal-dependent hydrolases"/>
    <property type="match status" value="1"/>
</dbReference>
<accession>A0A9D1I349</accession>
<proteinExistence type="predicted"/>
<evidence type="ECO:0000313" key="3">
    <source>
        <dbReference type="EMBL" id="HIU27266.1"/>
    </source>
</evidence>
<protein>
    <submittedName>
        <fullName evidence="3">Amidohydrolase family protein</fullName>
    </submittedName>
</protein>
<dbReference type="PANTHER" id="PTHR11647:SF1">
    <property type="entry name" value="COLLAPSIN RESPONSE MEDIATOR PROTEIN"/>
    <property type="match status" value="1"/>
</dbReference>
<reference evidence="3" key="2">
    <citation type="journal article" date="2021" name="PeerJ">
        <title>Extensive microbial diversity within the chicken gut microbiome revealed by metagenomics and culture.</title>
        <authorList>
            <person name="Gilroy R."/>
            <person name="Ravi A."/>
            <person name="Getino M."/>
            <person name="Pursley I."/>
            <person name="Horton D.L."/>
            <person name="Alikhan N.F."/>
            <person name="Baker D."/>
            <person name="Gharbi K."/>
            <person name="Hall N."/>
            <person name="Watson M."/>
            <person name="Adriaenssens E.M."/>
            <person name="Foster-Nyarko E."/>
            <person name="Jarju S."/>
            <person name="Secka A."/>
            <person name="Antonio M."/>
            <person name="Oren A."/>
            <person name="Chaudhuri R.R."/>
            <person name="La Ragione R."/>
            <person name="Hildebrand F."/>
            <person name="Pallen M.J."/>
        </authorList>
    </citation>
    <scope>NUCLEOTIDE SEQUENCE</scope>
    <source>
        <strain evidence="3">11300</strain>
    </source>
</reference>
<evidence type="ECO:0000259" key="2">
    <source>
        <dbReference type="Pfam" id="PF01979"/>
    </source>
</evidence>
<evidence type="ECO:0000256" key="1">
    <source>
        <dbReference type="ARBA" id="ARBA00001947"/>
    </source>
</evidence>
<dbReference type="InterPro" id="IPR011059">
    <property type="entry name" value="Metal-dep_hydrolase_composite"/>
</dbReference>
<dbReference type="InterPro" id="IPR032466">
    <property type="entry name" value="Metal_Hydrolase"/>
</dbReference>
<dbReference type="SUPFAM" id="SSF51338">
    <property type="entry name" value="Composite domain of metallo-dependent hydrolases"/>
    <property type="match status" value="1"/>
</dbReference>
<reference evidence="3" key="1">
    <citation type="submission" date="2020-10" db="EMBL/GenBank/DDBJ databases">
        <authorList>
            <person name="Gilroy R."/>
        </authorList>
    </citation>
    <scope>NUCLEOTIDE SEQUENCE</scope>
    <source>
        <strain evidence="3">11300</strain>
    </source>
</reference>
<dbReference type="Gene3D" id="2.30.40.10">
    <property type="entry name" value="Urease, subunit C, domain 1"/>
    <property type="match status" value="1"/>
</dbReference>
<dbReference type="InterPro" id="IPR050378">
    <property type="entry name" value="Metallo-dep_Hydrolases_sf"/>
</dbReference>
<dbReference type="Gene3D" id="3.30.1490.130">
    <property type="entry name" value="D-aminoacylase. Domain 3"/>
    <property type="match status" value="1"/>
</dbReference>
<dbReference type="Proteomes" id="UP000824091">
    <property type="component" value="Unassembled WGS sequence"/>
</dbReference>
<comment type="cofactor">
    <cofactor evidence="1">
        <name>Zn(2+)</name>
        <dbReference type="ChEBI" id="CHEBI:29105"/>
    </cofactor>
</comment>
<gene>
    <name evidence="3" type="ORF">IAD16_02645</name>
</gene>
<dbReference type="InterPro" id="IPR023100">
    <property type="entry name" value="D-aminoacylase_insert_dom_sf"/>
</dbReference>
<dbReference type="GO" id="GO:0016812">
    <property type="term" value="F:hydrolase activity, acting on carbon-nitrogen (but not peptide) bonds, in cyclic amides"/>
    <property type="evidence" value="ECO:0007669"/>
    <property type="project" value="TreeGrafter"/>
</dbReference>
<feature type="domain" description="Amidohydrolase-related" evidence="2">
    <location>
        <begin position="51"/>
        <end position="433"/>
    </location>
</feature>
<dbReference type="Pfam" id="PF01979">
    <property type="entry name" value="Amidohydro_1"/>
    <property type="match status" value="1"/>
</dbReference>
<dbReference type="AlphaFoldDB" id="A0A9D1I349"/>
<organism evidence="3 4">
    <name type="scientific">Candidatus Fimisoma avicola</name>
    <dbReference type="NCBI Taxonomy" id="2840826"/>
    <lineage>
        <taxon>Bacteria</taxon>
        <taxon>Bacillati</taxon>
        <taxon>Bacillota</taxon>
        <taxon>Clostridia</taxon>
        <taxon>Eubacteriales</taxon>
        <taxon>Candidatus Fimisoma</taxon>
    </lineage>
</organism>
<name>A0A9D1I349_9FIRM</name>
<dbReference type="InterPro" id="IPR006680">
    <property type="entry name" value="Amidohydro-rel"/>
</dbReference>
<dbReference type="GO" id="GO:0016811">
    <property type="term" value="F:hydrolase activity, acting on carbon-nitrogen (but not peptide) bonds, in linear amides"/>
    <property type="evidence" value="ECO:0007669"/>
    <property type="project" value="InterPro"/>
</dbReference>
<dbReference type="EMBL" id="DVMO01000041">
    <property type="protein sequence ID" value="HIU27266.1"/>
    <property type="molecule type" value="Genomic_DNA"/>
</dbReference>
<dbReference type="SUPFAM" id="SSF51556">
    <property type="entry name" value="Metallo-dependent hydrolases"/>
    <property type="match status" value="1"/>
</dbReference>
<dbReference type="GO" id="GO:0005829">
    <property type="term" value="C:cytosol"/>
    <property type="evidence" value="ECO:0007669"/>
    <property type="project" value="TreeGrafter"/>
</dbReference>
<comment type="caution">
    <text evidence="3">The sequence shown here is derived from an EMBL/GenBank/DDBJ whole genome shotgun (WGS) entry which is preliminary data.</text>
</comment>
<evidence type="ECO:0000313" key="4">
    <source>
        <dbReference type="Proteomes" id="UP000824091"/>
    </source>
</evidence>
<dbReference type="PANTHER" id="PTHR11647">
    <property type="entry name" value="HYDRANTOINASE/DIHYDROPYRIMIDINASE FAMILY MEMBER"/>
    <property type="match status" value="1"/>
</dbReference>
<sequence length="454" mass="50869">MLDILITGGRYPDYGEGKFKRANIGIRDGKIAYIGVRTPEAAQTIDARGQIVSPGFIDIHMHEENLCEGDRWIISEMMVKQGVTLAVGGNCGRMKQPVRKFKDLIRRLGGCPVNYALLSGYNYYRHNVLGFGSYEETDRTARDRIREYMLMDLDEGAFGISFGIEYDPGLTLDEILYGMALNYDEHLLVAAHYRYGGPPAADDIREMIRIQEGTEKKFQLSHLSSCAAWGCMPECLRLIHEEHAKNPRFNFDTYPYNAFSTSIGSAAFDNGNLQSWGKDYGDLMLTAEPYKNVRCTKEIFDDVRKNHPQMLAVAFVMNEEEIIGAMADEIGMIASDGIINNGLGHPRAAGTFPRVLGRYVREEGRLDLLTALQKMTLEPARRLELDHRKGIIKEGADGDVTIFDPDTITDGPTYDDISIPNRGISHVIVNGNVAVRDNEILCLSAGRFISYKDR</sequence>